<dbReference type="PANTHER" id="PTHR43591:SF24">
    <property type="entry name" value="2-METHOXY-6-POLYPRENYL-1,4-BENZOQUINOL METHYLASE, MITOCHONDRIAL"/>
    <property type="match status" value="1"/>
</dbReference>
<dbReference type="Pfam" id="PF01209">
    <property type="entry name" value="Ubie_methyltran"/>
    <property type="match status" value="1"/>
</dbReference>
<dbReference type="EMBL" id="FRAF01000010">
    <property type="protein sequence ID" value="SHK21198.1"/>
    <property type="molecule type" value="Genomic_DNA"/>
</dbReference>
<gene>
    <name evidence="1" type="ORF">SAMN05443507_11045</name>
</gene>
<dbReference type="GO" id="GO:0008168">
    <property type="term" value="F:methyltransferase activity"/>
    <property type="evidence" value="ECO:0007669"/>
    <property type="project" value="UniProtKB-KW"/>
</dbReference>
<dbReference type="RefSeq" id="WP_072873898.1">
    <property type="nucleotide sequence ID" value="NZ_FRAF01000010.1"/>
</dbReference>
<evidence type="ECO:0000313" key="2">
    <source>
        <dbReference type="Proteomes" id="UP000184016"/>
    </source>
</evidence>
<dbReference type="Gene3D" id="3.40.50.150">
    <property type="entry name" value="Vaccinia Virus protein VP39"/>
    <property type="match status" value="1"/>
</dbReference>
<protein>
    <submittedName>
        <fullName evidence="1">Ubiquinone/menaquinone biosynthesis C-methylase UbiE</fullName>
    </submittedName>
</protein>
<keyword evidence="2" id="KW-1185">Reference proteome</keyword>
<organism evidence="1 2">
    <name type="scientific">Alicyclobacillus tolerans</name>
    <dbReference type="NCBI Taxonomy" id="90970"/>
    <lineage>
        <taxon>Bacteria</taxon>
        <taxon>Bacillati</taxon>
        <taxon>Bacillota</taxon>
        <taxon>Bacilli</taxon>
        <taxon>Bacillales</taxon>
        <taxon>Alicyclobacillaceae</taxon>
        <taxon>Alicyclobacillus</taxon>
    </lineage>
</organism>
<accession>A0A1M6QLZ7</accession>
<dbReference type="SUPFAM" id="SSF53335">
    <property type="entry name" value="S-adenosyl-L-methionine-dependent methyltransferases"/>
    <property type="match status" value="1"/>
</dbReference>
<dbReference type="STRING" id="1830138.SAMN05443507_11045"/>
<reference evidence="2" key="1">
    <citation type="submission" date="2016-11" db="EMBL/GenBank/DDBJ databases">
        <authorList>
            <person name="Varghese N."/>
            <person name="Submissions S."/>
        </authorList>
    </citation>
    <scope>NUCLEOTIDE SEQUENCE [LARGE SCALE GENOMIC DNA]</scope>
    <source>
        <strain evidence="2">USBA-503</strain>
    </source>
</reference>
<proteinExistence type="predicted"/>
<dbReference type="Proteomes" id="UP000184016">
    <property type="component" value="Unassembled WGS sequence"/>
</dbReference>
<dbReference type="AlphaFoldDB" id="A0A1M6QLZ7"/>
<keyword evidence="1" id="KW-0808">Transferase</keyword>
<keyword evidence="1" id="KW-0489">Methyltransferase</keyword>
<dbReference type="InterPro" id="IPR029063">
    <property type="entry name" value="SAM-dependent_MTases_sf"/>
</dbReference>
<dbReference type="PANTHER" id="PTHR43591">
    <property type="entry name" value="METHYLTRANSFERASE"/>
    <property type="match status" value="1"/>
</dbReference>
<sequence>MPDITDELPRLAPIMQNLLKENVLVGPTLTNVAVMEITQEYQNLINQEAQKLVHTYWTTELFSHPFIQPYFQKVVATNAMIDAITSTAAFYAHLRLGQEGLDESMIFVASKLLETSMQRYTPKNIFWLAFIVNAYDDYQAIQYYQPMLATDFVSGSFHRPWSIYRLEEEFKLILDYGAAEWVTHTSDMSIRLTQRGEKHLYKFRQFLEATGFLEKRAQLNRFAGFGQMQDYDDVMNTLTNTQELRSLVLTNAKLKPGMHVLELGCGTGALTLEGGLVNQVGSHGLVTAIDPSVGMLNRSLQKLKSYPESSVKFVQATAEELPFENNTFDAAIGCLFLHFTNIQVTLKEIHRVCKPGAWFTTVYGLQFPQTEPFMTEWLTPIYENNETLRNSTTDQLPSEDTVREIIDTLDETYDQVQIYPVEMIGNTFHIDKTIEFWFRAAHIFEPFMRNLPWKAQQDLIENLTNRGYQIQNKYGKEGMIQHHPGQFLQARVIKV</sequence>
<dbReference type="CDD" id="cd02440">
    <property type="entry name" value="AdoMet_MTases"/>
    <property type="match status" value="1"/>
</dbReference>
<name>A0A1M6QLZ7_9BACL</name>
<dbReference type="OrthoDB" id="9760689at2"/>
<keyword evidence="1" id="KW-0830">Ubiquinone</keyword>
<dbReference type="GO" id="GO:0032259">
    <property type="term" value="P:methylation"/>
    <property type="evidence" value="ECO:0007669"/>
    <property type="project" value="UniProtKB-KW"/>
</dbReference>
<evidence type="ECO:0000313" key="1">
    <source>
        <dbReference type="EMBL" id="SHK21198.1"/>
    </source>
</evidence>